<protein>
    <submittedName>
        <fullName evidence="1">50S ribosomal protein L19</fullName>
    </submittedName>
</protein>
<reference evidence="1 2" key="1">
    <citation type="submission" date="2018-02" db="EMBL/GenBank/DDBJ databases">
        <title>Acetobacter orientalis genome.</title>
        <authorList>
            <person name="Nakashima N."/>
            <person name="Tamura T."/>
        </authorList>
    </citation>
    <scope>NUCLEOTIDE SEQUENCE [LARGE SCALE GENOMIC DNA]</scope>
    <source>
        <strain evidence="1 2">FAN1</strain>
        <plasmid evidence="2">paof1 fan1 dna</plasmid>
    </source>
</reference>
<dbReference type="KEGG" id="aot:AcetOri_orf00107p"/>
<dbReference type="AlphaFoldDB" id="A0A2Z5ZMT7"/>
<organism evidence="1 2">
    <name type="scientific">Acetobacter orientalis</name>
    <dbReference type="NCBI Taxonomy" id="146474"/>
    <lineage>
        <taxon>Bacteria</taxon>
        <taxon>Pseudomonadati</taxon>
        <taxon>Pseudomonadota</taxon>
        <taxon>Alphaproteobacteria</taxon>
        <taxon>Acetobacterales</taxon>
        <taxon>Acetobacteraceae</taxon>
        <taxon>Acetobacter</taxon>
    </lineage>
</organism>
<keyword evidence="1" id="KW-0689">Ribosomal protein</keyword>
<gene>
    <name evidence="1" type="ORF">AcetOrient_orf00107p</name>
</gene>
<accession>A0A2Z5ZMT7</accession>
<keyword evidence="1" id="KW-0687">Ribonucleoprotein</keyword>
<dbReference type="GO" id="GO:0005840">
    <property type="term" value="C:ribosome"/>
    <property type="evidence" value="ECO:0007669"/>
    <property type="project" value="UniProtKB-KW"/>
</dbReference>
<keyword evidence="1" id="KW-0614">Plasmid</keyword>
<dbReference type="EMBL" id="AP018516">
    <property type="protein sequence ID" value="BBC81765.1"/>
    <property type="molecule type" value="Genomic_DNA"/>
</dbReference>
<evidence type="ECO:0000313" key="2">
    <source>
        <dbReference type="Proteomes" id="UP000270034"/>
    </source>
</evidence>
<geneLocation type="plasmid" evidence="2">
    <name>paof1 fan1 dna</name>
</geneLocation>
<evidence type="ECO:0000313" key="1">
    <source>
        <dbReference type="EMBL" id="BBC81765.1"/>
    </source>
</evidence>
<sequence length="49" mass="5592">MTAFGMKSSFTSRDWSGGFRLEQTLILHGPRRRLIETGPIAAWRDVNID</sequence>
<proteinExistence type="predicted"/>
<dbReference type="Proteomes" id="UP000270034">
    <property type="component" value="Plasmid pAOF1"/>
</dbReference>
<name>A0A2Z5ZMT7_9PROT</name>